<dbReference type="Proteomes" id="UP001239167">
    <property type="component" value="Unassembled WGS sequence"/>
</dbReference>
<evidence type="ECO:0000313" key="1">
    <source>
        <dbReference type="EMBL" id="MDQ0204880.1"/>
    </source>
</evidence>
<protein>
    <submittedName>
        <fullName evidence="1">Uncharacterized protein</fullName>
    </submittedName>
</protein>
<dbReference type="EMBL" id="JAUSUE010000023">
    <property type="protein sequence ID" value="MDQ0204880.1"/>
    <property type="molecule type" value="Genomic_DNA"/>
</dbReference>
<name>A0ABT9YAK8_9FIRM</name>
<evidence type="ECO:0000313" key="2">
    <source>
        <dbReference type="Proteomes" id="UP001239167"/>
    </source>
</evidence>
<proteinExistence type="predicted"/>
<reference evidence="1 2" key="1">
    <citation type="submission" date="2023-07" db="EMBL/GenBank/DDBJ databases">
        <title>Genomic Encyclopedia of Type Strains, Phase IV (KMG-IV): sequencing the most valuable type-strain genomes for metagenomic binning, comparative biology and taxonomic classification.</title>
        <authorList>
            <person name="Goeker M."/>
        </authorList>
    </citation>
    <scope>NUCLEOTIDE SEQUENCE [LARGE SCALE GENOMIC DNA]</scope>
    <source>
        <strain evidence="1 2">DSM 16980</strain>
    </source>
</reference>
<keyword evidence="2" id="KW-1185">Reference proteome</keyword>
<organism evidence="1 2">
    <name type="scientific">Pectinatus haikarae</name>
    <dbReference type="NCBI Taxonomy" id="349096"/>
    <lineage>
        <taxon>Bacteria</taxon>
        <taxon>Bacillati</taxon>
        <taxon>Bacillota</taxon>
        <taxon>Negativicutes</taxon>
        <taxon>Selenomonadales</taxon>
        <taxon>Selenomonadaceae</taxon>
        <taxon>Pectinatus</taxon>
    </lineage>
</organism>
<gene>
    <name evidence="1" type="ORF">J2S01_002614</name>
</gene>
<dbReference type="RefSeq" id="WP_196603851.1">
    <property type="nucleotide sequence ID" value="NZ_CP116940.1"/>
</dbReference>
<sequence>MSNLAISTVEKLLNNADTLSSATSAESSSAAGSSSSSNNVFTDSSAAAPAYSLSQGLVNIINGSASASSSDPLLSNVYSSLSTLSAASKLSAANFQKMQDINSSSSVQSITSQMSTLLFSLNGNSAKNTNTVYQTLLNGVSSAKKLSVMLKSDPSGETLKNAVSQIRSSQSNT</sequence>
<accession>A0ABT9YAK8</accession>
<comment type="caution">
    <text evidence="1">The sequence shown here is derived from an EMBL/GenBank/DDBJ whole genome shotgun (WGS) entry which is preliminary data.</text>
</comment>